<comment type="catalytic activity">
    <reaction evidence="1">
        <text>ATP + H2O = ADP + phosphate + H(+)</text>
        <dbReference type="Rhea" id="RHEA:13065"/>
        <dbReference type="ChEBI" id="CHEBI:15377"/>
        <dbReference type="ChEBI" id="CHEBI:15378"/>
        <dbReference type="ChEBI" id="CHEBI:30616"/>
        <dbReference type="ChEBI" id="CHEBI:43474"/>
        <dbReference type="ChEBI" id="CHEBI:456216"/>
        <dbReference type="EC" id="5.6.2.3"/>
    </reaction>
</comment>
<dbReference type="PANTHER" id="PTHR10492">
    <property type="match status" value="1"/>
</dbReference>
<dbReference type="AlphaFoldDB" id="A0AAD5GBV4"/>
<dbReference type="EC" id="5.6.2.3" evidence="1"/>
<feature type="domain" description="Replication protein A 70 kDa DNA-binding subunit B/D first OB fold" evidence="3">
    <location>
        <begin position="235"/>
        <end position="325"/>
    </location>
</feature>
<keyword evidence="6" id="KW-1185">Reference proteome</keyword>
<dbReference type="GO" id="GO:0006310">
    <property type="term" value="P:DNA recombination"/>
    <property type="evidence" value="ECO:0007669"/>
    <property type="project" value="UniProtKB-KW"/>
</dbReference>
<comment type="similarity">
    <text evidence="1">Belongs to the helicase family.</text>
</comment>
<feature type="non-terminal residue" evidence="5">
    <location>
        <position position="1"/>
    </location>
</feature>
<keyword evidence="1" id="KW-0378">Hydrolase</keyword>
<dbReference type="InterPro" id="IPR010285">
    <property type="entry name" value="DNA_helicase_pif1-like_DEAD"/>
</dbReference>
<sequence>DDSPHQPKPTNAAKDDSSHQPNPTNAAKHAKDSKQQALIQSQLGGGWVATGSKPDPMEDLDPQGSFWAGLNKSPNIWESCKVFYLTINMRLRDPTISGRELIQMEEFSKWLLDMGAGRLPRFHLESVVSNTFPNIETKFSDVDYLKERCILCPTNDEIDTINLHVLKKFPGEIHELFSADDICLSTTNVEEMRALYAPKFLNTLQFSGIPNHVLQLGALIILMRFSFLKMNRAIISDLRPNMGNNWQVNVLVTRAWTAYNPTTNHFFSFDMILSDAQKKIHIHMSIYEGSSIHAKIPASLVQNYKNVIKLGCVYRIHKFYVNEYRGTPYRPLRCDILLRDQLNDDTYLTGHPSLVTTVSTEMHINLPAPEPVTIQTNEENNANFQITSISNIYSLLLSGDVKEGTMYNIDVNIIGVDLANDWKYGKYKLDLCVTNTCKEQMTCVLFNEAAISLRGMTVDDLVNRSLLEGADDPNWILYFLNDTLCAQRVILRIKIDDYNLPPRCADRFTVSKYLGHDINVLSQPSLVIVDNKQDGELTQSTVEIIANNNPDDTLCQSELEVTADKEQYVNLTQVEVEGIVSKEQEGNPSQAKINKLCVVNDQEGEAPQAKDEGVDNNVRGIVVLTKRMRLSTRKKR</sequence>
<feature type="region of interest" description="Disordered" evidence="2">
    <location>
        <begin position="1"/>
        <end position="41"/>
    </location>
</feature>
<organism evidence="5 6">
    <name type="scientific">Ambrosia artemisiifolia</name>
    <name type="common">Common ragweed</name>
    <dbReference type="NCBI Taxonomy" id="4212"/>
    <lineage>
        <taxon>Eukaryota</taxon>
        <taxon>Viridiplantae</taxon>
        <taxon>Streptophyta</taxon>
        <taxon>Embryophyta</taxon>
        <taxon>Tracheophyta</taxon>
        <taxon>Spermatophyta</taxon>
        <taxon>Magnoliopsida</taxon>
        <taxon>eudicotyledons</taxon>
        <taxon>Gunneridae</taxon>
        <taxon>Pentapetalae</taxon>
        <taxon>asterids</taxon>
        <taxon>campanulids</taxon>
        <taxon>Asterales</taxon>
        <taxon>Asteraceae</taxon>
        <taxon>Asteroideae</taxon>
        <taxon>Heliantheae alliance</taxon>
        <taxon>Heliantheae</taxon>
        <taxon>Ambrosia</taxon>
    </lineage>
</organism>
<gene>
    <name evidence="5" type="ORF">M8C21_032115</name>
</gene>
<protein>
    <recommendedName>
        <fullName evidence="1">ATP-dependent DNA helicase</fullName>
        <ecNumber evidence="1">5.6.2.3</ecNumber>
    </recommendedName>
</protein>
<evidence type="ECO:0000313" key="6">
    <source>
        <dbReference type="Proteomes" id="UP001206925"/>
    </source>
</evidence>
<dbReference type="Gene3D" id="2.40.50.140">
    <property type="entry name" value="Nucleic acid-binding proteins"/>
    <property type="match status" value="1"/>
</dbReference>
<dbReference type="GO" id="GO:0006281">
    <property type="term" value="P:DNA repair"/>
    <property type="evidence" value="ECO:0007669"/>
    <property type="project" value="UniProtKB-KW"/>
</dbReference>
<comment type="cofactor">
    <cofactor evidence="1">
        <name>Mg(2+)</name>
        <dbReference type="ChEBI" id="CHEBI:18420"/>
    </cofactor>
</comment>
<evidence type="ECO:0000256" key="1">
    <source>
        <dbReference type="RuleBase" id="RU363044"/>
    </source>
</evidence>
<dbReference type="SUPFAM" id="SSF50249">
    <property type="entry name" value="Nucleic acid-binding proteins"/>
    <property type="match status" value="1"/>
</dbReference>
<evidence type="ECO:0000259" key="3">
    <source>
        <dbReference type="Pfam" id="PF02721"/>
    </source>
</evidence>
<dbReference type="Proteomes" id="UP001206925">
    <property type="component" value="Unassembled WGS sequence"/>
</dbReference>
<keyword evidence="1" id="KW-0233">DNA recombination</keyword>
<dbReference type="Pfam" id="PF05970">
    <property type="entry name" value="PIF1"/>
    <property type="match status" value="1"/>
</dbReference>
<keyword evidence="1" id="KW-0234">DNA repair</keyword>
<accession>A0AAD5GBV4</accession>
<evidence type="ECO:0000256" key="2">
    <source>
        <dbReference type="SAM" id="MobiDB-lite"/>
    </source>
</evidence>
<name>A0AAD5GBV4_AMBAR</name>
<keyword evidence="1" id="KW-0067">ATP-binding</keyword>
<dbReference type="Pfam" id="PF02721">
    <property type="entry name" value="DUF223"/>
    <property type="match status" value="1"/>
</dbReference>
<reference evidence="5" key="1">
    <citation type="submission" date="2022-06" db="EMBL/GenBank/DDBJ databases">
        <title>Uncovering the hologenomic basis of an extraordinary plant invasion.</title>
        <authorList>
            <person name="Bieker V.C."/>
            <person name="Martin M.D."/>
            <person name="Gilbert T."/>
            <person name="Hodgins K."/>
            <person name="Battlay P."/>
            <person name="Petersen B."/>
            <person name="Wilson J."/>
        </authorList>
    </citation>
    <scope>NUCLEOTIDE SEQUENCE</scope>
    <source>
        <strain evidence="5">AA19_3_7</strain>
        <tissue evidence="5">Leaf</tissue>
    </source>
</reference>
<dbReference type="GO" id="GO:0000723">
    <property type="term" value="P:telomere maintenance"/>
    <property type="evidence" value="ECO:0007669"/>
    <property type="project" value="InterPro"/>
</dbReference>
<dbReference type="GO" id="GO:0005524">
    <property type="term" value="F:ATP binding"/>
    <property type="evidence" value="ECO:0007669"/>
    <property type="project" value="UniProtKB-KW"/>
</dbReference>
<dbReference type="GO" id="GO:0016787">
    <property type="term" value="F:hydrolase activity"/>
    <property type="evidence" value="ECO:0007669"/>
    <property type="project" value="UniProtKB-KW"/>
</dbReference>
<proteinExistence type="inferred from homology"/>
<dbReference type="CDD" id="cd04480">
    <property type="entry name" value="RPA1_DBD_A_like"/>
    <property type="match status" value="1"/>
</dbReference>
<keyword evidence="1" id="KW-0347">Helicase</keyword>
<dbReference type="GO" id="GO:0043139">
    <property type="term" value="F:5'-3' DNA helicase activity"/>
    <property type="evidence" value="ECO:0007669"/>
    <property type="project" value="UniProtKB-EC"/>
</dbReference>
<feature type="domain" description="DNA helicase Pif1-like DEAD-box helicase" evidence="4">
    <location>
        <begin position="68"/>
        <end position="120"/>
    </location>
</feature>
<dbReference type="InterPro" id="IPR003871">
    <property type="entry name" value="RFA1B/D_OB_1st"/>
</dbReference>
<dbReference type="EMBL" id="JAMZMK010009661">
    <property type="protein sequence ID" value="KAI7734696.1"/>
    <property type="molecule type" value="Genomic_DNA"/>
</dbReference>
<comment type="caution">
    <text evidence="5">The sequence shown here is derived from an EMBL/GenBank/DDBJ whole genome shotgun (WGS) entry which is preliminary data.</text>
</comment>
<dbReference type="PANTHER" id="PTHR10492:SF90">
    <property type="entry name" value="ATP-DEPENDENT DNA HELICASE"/>
    <property type="match status" value="1"/>
</dbReference>
<keyword evidence="1" id="KW-0547">Nucleotide-binding</keyword>
<evidence type="ECO:0000313" key="5">
    <source>
        <dbReference type="EMBL" id="KAI7734696.1"/>
    </source>
</evidence>
<dbReference type="InterPro" id="IPR012340">
    <property type="entry name" value="NA-bd_OB-fold"/>
</dbReference>
<evidence type="ECO:0000259" key="4">
    <source>
        <dbReference type="Pfam" id="PF05970"/>
    </source>
</evidence>
<keyword evidence="1" id="KW-0227">DNA damage</keyword>